<dbReference type="Pfam" id="PF13424">
    <property type="entry name" value="TPR_12"/>
    <property type="match status" value="1"/>
</dbReference>
<evidence type="ECO:0000313" key="3">
    <source>
        <dbReference type="EMBL" id="KAL3886370.1"/>
    </source>
</evidence>
<dbReference type="AlphaFoldDB" id="A0ABD3XJT1"/>
<dbReference type="InterPro" id="IPR011990">
    <property type="entry name" value="TPR-like_helical_dom_sf"/>
</dbReference>
<feature type="compositionally biased region" description="Acidic residues" evidence="2">
    <location>
        <begin position="43"/>
        <end position="60"/>
    </location>
</feature>
<keyword evidence="4" id="KW-1185">Reference proteome</keyword>
<gene>
    <name evidence="3" type="ORF">ACJMK2_026368</name>
</gene>
<feature type="compositionally biased region" description="Low complexity" evidence="2">
    <location>
        <begin position="69"/>
        <end position="78"/>
    </location>
</feature>
<feature type="compositionally biased region" description="Basic residues" evidence="2">
    <location>
        <begin position="79"/>
        <end position="90"/>
    </location>
</feature>
<dbReference type="PANTHER" id="PTHR14485:SF2">
    <property type="entry name" value="FUNGAL STAND N-TERMINAL GOODBYE DOMAIN-CONTAINING PROTEIN"/>
    <property type="match status" value="1"/>
</dbReference>
<dbReference type="PANTHER" id="PTHR14485">
    <property type="entry name" value="TETRATRICOPEPTIDE REPEAT PROTEIN 23"/>
    <property type="match status" value="1"/>
</dbReference>
<feature type="repeat" description="TPR" evidence="1">
    <location>
        <begin position="432"/>
        <end position="465"/>
    </location>
</feature>
<reference evidence="3 4" key="1">
    <citation type="submission" date="2024-11" db="EMBL/GenBank/DDBJ databases">
        <title>Chromosome-level genome assembly of the freshwater bivalve Anodonta woodiana.</title>
        <authorList>
            <person name="Chen X."/>
        </authorList>
    </citation>
    <scope>NUCLEOTIDE SEQUENCE [LARGE SCALE GENOMIC DNA]</scope>
    <source>
        <strain evidence="3">MN2024</strain>
        <tissue evidence="3">Gills</tissue>
    </source>
</reference>
<evidence type="ECO:0000313" key="4">
    <source>
        <dbReference type="Proteomes" id="UP001634394"/>
    </source>
</evidence>
<dbReference type="EMBL" id="JBJQND010000002">
    <property type="protein sequence ID" value="KAL3886370.1"/>
    <property type="molecule type" value="Genomic_DNA"/>
</dbReference>
<proteinExistence type="predicted"/>
<dbReference type="PROSITE" id="PS50005">
    <property type="entry name" value="TPR"/>
    <property type="match status" value="1"/>
</dbReference>
<organism evidence="3 4">
    <name type="scientific">Sinanodonta woodiana</name>
    <name type="common">Chinese pond mussel</name>
    <name type="synonym">Anodonta woodiana</name>
    <dbReference type="NCBI Taxonomy" id="1069815"/>
    <lineage>
        <taxon>Eukaryota</taxon>
        <taxon>Metazoa</taxon>
        <taxon>Spiralia</taxon>
        <taxon>Lophotrochozoa</taxon>
        <taxon>Mollusca</taxon>
        <taxon>Bivalvia</taxon>
        <taxon>Autobranchia</taxon>
        <taxon>Heteroconchia</taxon>
        <taxon>Palaeoheterodonta</taxon>
        <taxon>Unionida</taxon>
        <taxon>Unionoidea</taxon>
        <taxon>Unionidae</taxon>
        <taxon>Unioninae</taxon>
        <taxon>Sinanodonta</taxon>
    </lineage>
</organism>
<feature type="region of interest" description="Disordered" evidence="2">
    <location>
        <begin position="1"/>
        <end position="94"/>
    </location>
</feature>
<keyword evidence="1" id="KW-0802">TPR repeat</keyword>
<dbReference type="InterPro" id="IPR019734">
    <property type="entry name" value="TPR_rpt"/>
</dbReference>
<evidence type="ECO:0008006" key="5">
    <source>
        <dbReference type="Google" id="ProtNLM"/>
    </source>
</evidence>
<sequence length="523" mass="58903">MSEEESDTETPGAMEPMVVDVRQIRGHRSSTRSPRQEQHAENYDDSDEELSEELEEEEGVGEGIDIPVPSSQRSPGRSSSRRQLKTKNGKRAVNMTPPDRLLKIAEKKAGRYAERGKVDKSVKERIRCLALTRIVYGSFHWKMAQSHVQLAEAYLELKGYAVQAEYHTQNAMDIMLNSVHTTSTETEKAEVFRVLFQLNYTLGKAQTMMKKYAEADTSFLKADRAYQALAKLSCVTDDECEDLELQLTHVMARLSWRQKKHAVSATQLDKVLELASRRYGEDSVHLIPIYQECGRISFNLIIPSSLTQHLEQSKGRHANHKKVIEMFLQAHSIAGANYKDSIELVDTALALAQAYSCTGKEEAESSAEKYLNECLATCTTVHGPEHTKTLEIQDELARLLVRTGREEDALGMLRSSIGAKAEVYGDYSEVVSDTYKLIASIYLAQGNIEKSLRTYKKCLNIETHVLGKNHRKTKDTERTIDILIASPSVSSKFVLNNEDELKKRPRFSAVVNRSKPLGGFKPQ</sequence>
<accession>A0ABD3XJT1</accession>
<name>A0ABD3XJT1_SINWO</name>
<protein>
    <recommendedName>
        <fullName evidence="5">Tetratricopeptide repeat protein 23-like</fullName>
    </recommendedName>
</protein>
<comment type="caution">
    <text evidence="3">The sequence shown here is derived from an EMBL/GenBank/DDBJ whole genome shotgun (WGS) entry which is preliminary data.</text>
</comment>
<evidence type="ECO:0000256" key="2">
    <source>
        <dbReference type="SAM" id="MobiDB-lite"/>
    </source>
</evidence>
<evidence type="ECO:0000256" key="1">
    <source>
        <dbReference type="PROSITE-ProRule" id="PRU00339"/>
    </source>
</evidence>
<dbReference type="InterPro" id="IPR042621">
    <property type="entry name" value="TTC23/TTC23L"/>
</dbReference>
<dbReference type="Proteomes" id="UP001634394">
    <property type="component" value="Unassembled WGS sequence"/>
</dbReference>
<dbReference type="Gene3D" id="1.25.40.10">
    <property type="entry name" value="Tetratricopeptide repeat domain"/>
    <property type="match status" value="2"/>
</dbReference>
<dbReference type="SUPFAM" id="SSF48452">
    <property type="entry name" value="TPR-like"/>
    <property type="match status" value="1"/>
</dbReference>